<organism evidence="1 2">
    <name type="scientific">Mycena metata</name>
    <dbReference type="NCBI Taxonomy" id="1033252"/>
    <lineage>
        <taxon>Eukaryota</taxon>
        <taxon>Fungi</taxon>
        <taxon>Dikarya</taxon>
        <taxon>Basidiomycota</taxon>
        <taxon>Agaricomycotina</taxon>
        <taxon>Agaricomycetes</taxon>
        <taxon>Agaricomycetidae</taxon>
        <taxon>Agaricales</taxon>
        <taxon>Marasmiineae</taxon>
        <taxon>Mycenaceae</taxon>
        <taxon>Mycena</taxon>
    </lineage>
</organism>
<sequence length="108" mass="12011">MLMLMRALAALQEMQPLRAYTLVPMSRAFPTQTRSVGGVDLVFGQAQMEYIFCSRVFLCHFSFLQFLRPTINHPPQTYAAVATVLVQASLVCTLRTAAVLIPVACRTC</sequence>
<reference evidence="1" key="1">
    <citation type="submission" date="2023-03" db="EMBL/GenBank/DDBJ databases">
        <title>Massive genome expansion in bonnet fungi (Mycena s.s.) driven by repeated elements and novel gene families across ecological guilds.</title>
        <authorList>
            <consortium name="Lawrence Berkeley National Laboratory"/>
            <person name="Harder C.B."/>
            <person name="Miyauchi S."/>
            <person name="Viragh M."/>
            <person name="Kuo A."/>
            <person name="Thoen E."/>
            <person name="Andreopoulos B."/>
            <person name="Lu D."/>
            <person name="Skrede I."/>
            <person name="Drula E."/>
            <person name="Henrissat B."/>
            <person name="Morin E."/>
            <person name="Kohler A."/>
            <person name="Barry K."/>
            <person name="LaButti K."/>
            <person name="Morin E."/>
            <person name="Salamov A."/>
            <person name="Lipzen A."/>
            <person name="Mereny Z."/>
            <person name="Hegedus B."/>
            <person name="Baldrian P."/>
            <person name="Stursova M."/>
            <person name="Weitz H."/>
            <person name="Taylor A."/>
            <person name="Grigoriev I.V."/>
            <person name="Nagy L.G."/>
            <person name="Martin F."/>
            <person name="Kauserud H."/>
        </authorList>
    </citation>
    <scope>NUCLEOTIDE SEQUENCE</scope>
    <source>
        <strain evidence="1">CBHHK182m</strain>
    </source>
</reference>
<comment type="caution">
    <text evidence="1">The sequence shown here is derived from an EMBL/GenBank/DDBJ whole genome shotgun (WGS) entry which is preliminary data.</text>
</comment>
<evidence type="ECO:0000313" key="2">
    <source>
        <dbReference type="Proteomes" id="UP001215598"/>
    </source>
</evidence>
<name>A0AAD7HXX8_9AGAR</name>
<evidence type="ECO:0000313" key="1">
    <source>
        <dbReference type="EMBL" id="KAJ7729586.1"/>
    </source>
</evidence>
<proteinExistence type="predicted"/>
<dbReference type="Proteomes" id="UP001215598">
    <property type="component" value="Unassembled WGS sequence"/>
</dbReference>
<dbReference type="EMBL" id="JARKIB010000164">
    <property type="protein sequence ID" value="KAJ7729586.1"/>
    <property type="molecule type" value="Genomic_DNA"/>
</dbReference>
<gene>
    <name evidence="1" type="ORF">B0H16DRAFT_1734145</name>
</gene>
<accession>A0AAD7HXX8</accession>
<protein>
    <submittedName>
        <fullName evidence="1">Uncharacterized protein</fullName>
    </submittedName>
</protein>
<keyword evidence="2" id="KW-1185">Reference proteome</keyword>
<dbReference type="AlphaFoldDB" id="A0AAD7HXX8"/>